<evidence type="ECO:0000256" key="6">
    <source>
        <dbReference type="ARBA" id="ARBA00022840"/>
    </source>
</evidence>
<keyword evidence="10" id="KW-1185">Reference proteome</keyword>
<dbReference type="InterPro" id="IPR003593">
    <property type="entry name" value="AAA+_ATPase"/>
</dbReference>
<name>A0ABV2TKE3_9RHOO</name>
<feature type="domain" description="ABC transporter" evidence="8">
    <location>
        <begin position="272"/>
        <end position="528"/>
    </location>
</feature>
<keyword evidence="5" id="KW-0547">Nucleotide-binding</keyword>
<dbReference type="SMART" id="SM00382">
    <property type="entry name" value="AAA"/>
    <property type="match status" value="2"/>
</dbReference>
<dbReference type="PANTHER" id="PTHR43297">
    <property type="entry name" value="OLIGOPEPTIDE TRANSPORT ATP-BINDING PROTEIN APPD"/>
    <property type="match status" value="1"/>
</dbReference>
<dbReference type="InterPro" id="IPR003439">
    <property type="entry name" value="ABC_transporter-like_ATP-bd"/>
</dbReference>
<evidence type="ECO:0000256" key="3">
    <source>
        <dbReference type="ARBA" id="ARBA00022448"/>
    </source>
</evidence>
<dbReference type="InterPro" id="IPR013563">
    <property type="entry name" value="Oligopep_ABC_C"/>
</dbReference>
<evidence type="ECO:0000259" key="8">
    <source>
        <dbReference type="PROSITE" id="PS50893"/>
    </source>
</evidence>
<keyword evidence="4" id="KW-1003">Cell membrane</keyword>
<gene>
    <name evidence="9" type="ORF">ABXR19_09400</name>
</gene>
<evidence type="ECO:0000256" key="2">
    <source>
        <dbReference type="ARBA" id="ARBA00005417"/>
    </source>
</evidence>
<dbReference type="PROSITE" id="PS00211">
    <property type="entry name" value="ABC_TRANSPORTER_1"/>
    <property type="match status" value="2"/>
</dbReference>
<evidence type="ECO:0000256" key="7">
    <source>
        <dbReference type="ARBA" id="ARBA00023136"/>
    </source>
</evidence>
<organism evidence="9 10">
    <name type="scientific">Uliginosibacterium flavum</name>
    <dbReference type="NCBI Taxonomy" id="1396831"/>
    <lineage>
        <taxon>Bacteria</taxon>
        <taxon>Pseudomonadati</taxon>
        <taxon>Pseudomonadota</taxon>
        <taxon>Betaproteobacteria</taxon>
        <taxon>Rhodocyclales</taxon>
        <taxon>Zoogloeaceae</taxon>
        <taxon>Uliginosibacterium</taxon>
    </lineage>
</organism>
<evidence type="ECO:0000313" key="9">
    <source>
        <dbReference type="EMBL" id="MET7014404.1"/>
    </source>
</evidence>
<dbReference type="PANTHER" id="PTHR43297:SF2">
    <property type="entry name" value="DIPEPTIDE TRANSPORT ATP-BINDING PROTEIN DPPD"/>
    <property type="match status" value="1"/>
</dbReference>
<dbReference type="Pfam" id="PF08352">
    <property type="entry name" value="oligo_HPY"/>
    <property type="match status" value="1"/>
</dbReference>
<comment type="similarity">
    <text evidence="2">Belongs to the ABC transporter superfamily.</text>
</comment>
<dbReference type="InterPro" id="IPR017871">
    <property type="entry name" value="ABC_transporter-like_CS"/>
</dbReference>
<dbReference type="NCBIfam" id="NF008453">
    <property type="entry name" value="PRK11308.1"/>
    <property type="match status" value="2"/>
</dbReference>
<comment type="subcellular location">
    <subcellularLocation>
        <location evidence="1">Cell inner membrane</location>
        <topology evidence="1">Peripheral membrane protein</topology>
    </subcellularLocation>
</comment>
<sequence length="536" mass="58827">MSTPLLEVRDLSIAFGPREVVHKASFTLAAGEKLALVGESGSGKTVSAMSCLRLIEAAKLSGSIKFEGREVLSMNARELQQLRGGEIAVIFQEPMTALNPVMTVGAQIVETLQLHKGLNRSEARQQAIAALERVGITEAARRIDSFPHQLSGGQRQRAMIAMALACDPKVLIADEPTTALDVTIRHQILDLLDELRRERGLAVLLITHDLNLVRRFADKVVVMENGILVEQGPTAALMDDPQHPYTQKLVNSRPRRDVAEAARGALLCAEGVRVDYPVPLPGFKGWFKKGSFTAVEPLSFQLSPGETLGVIGESGSGKTSLALALLNLTPAQGVVRLGKEQWGDAGSKGRREQERSLRQRIQVVFQDPLSSLSPRMTIEQIVGEGLEIHAPKLRPTQRRERVIAALRDVGLHENDRIDTLLGRYPHEFSGGQRQRIAIARALIVKPQIVVLDEPTSALDVTIQQQVLKLLADLQRKYRLAYVLVTHDIDVIRAMAHTVLVMKDSRVVESGSLDEILSTPRSDYTRSLIASAEAYIC</sequence>
<dbReference type="EMBL" id="JBEWZI010000008">
    <property type="protein sequence ID" value="MET7014404.1"/>
    <property type="molecule type" value="Genomic_DNA"/>
</dbReference>
<dbReference type="SUPFAM" id="SSF52540">
    <property type="entry name" value="P-loop containing nucleoside triphosphate hydrolases"/>
    <property type="match status" value="2"/>
</dbReference>
<evidence type="ECO:0000256" key="4">
    <source>
        <dbReference type="ARBA" id="ARBA00022475"/>
    </source>
</evidence>
<reference evidence="9 10" key="1">
    <citation type="submission" date="2024-07" db="EMBL/GenBank/DDBJ databases">
        <title>Uliginosibacterium flavum JJ3220;KACC:17644.</title>
        <authorList>
            <person name="Kim M.K."/>
        </authorList>
    </citation>
    <scope>NUCLEOTIDE SEQUENCE [LARGE SCALE GENOMIC DNA]</scope>
    <source>
        <strain evidence="9 10">KACC:17644</strain>
    </source>
</reference>
<dbReference type="InterPro" id="IPR027417">
    <property type="entry name" value="P-loop_NTPase"/>
</dbReference>
<dbReference type="RefSeq" id="WP_354600866.1">
    <property type="nucleotide sequence ID" value="NZ_JBEWZI010000008.1"/>
</dbReference>
<keyword evidence="6 9" id="KW-0067">ATP-binding</keyword>
<dbReference type="PROSITE" id="PS50893">
    <property type="entry name" value="ABC_TRANSPORTER_2"/>
    <property type="match status" value="2"/>
</dbReference>
<comment type="caution">
    <text evidence="9">The sequence shown here is derived from an EMBL/GenBank/DDBJ whole genome shotgun (WGS) entry which is preliminary data.</text>
</comment>
<keyword evidence="7" id="KW-0472">Membrane</keyword>
<proteinExistence type="inferred from homology"/>
<accession>A0ABV2TKE3</accession>
<evidence type="ECO:0000256" key="5">
    <source>
        <dbReference type="ARBA" id="ARBA00022741"/>
    </source>
</evidence>
<dbReference type="CDD" id="cd03257">
    <property type="entry name" value="ABC_NikE_OppD_transporters"/>
    <property type="match status" value="2"/>
</dbReference>
<dbReference type="Gene3D" id="3.40.50.300">
    <property type="entry name" value="P-loop containing nucleotide triphosphate hydrolases"/>
    <property type="match status" value="2"/>
</dbReference>
<dbReference type="GO" id="GO:0005524">
    <property type="term" value="F:ATP binding"/>
    <property type="evidence" value="ECO:0007669"/>
    <property type="project" value="UniProtKB-KW"/>
</dbReference>
<dbReference type="InterPro" id="IPR050388">
    <property type="entry name" value="ABC_Ni/Peptide_Import"/>
</dbReference>
<feature type="domain" description="ABC transporter" evidence="8">
    <location>
        <begin position="6"/>
        <end position="250"/>
    </location>
</feature>
<keyword evidence="3" id="KW-0813">Transport</keyword>
<protein>
    <submittedName>
        <fullName evidence="9">Dipeptide ABC transporter ATP-binding protein</fullName>
    </submittedName>
</protein>
<evidence type="ECO:0000313" key="10">
    <source>
        <dbReference type="Proteomes" id="UP001549691"/>
    </source>
</evidence>
<evidence type="ECO:0000256" key="1">
    <source>
        <dbReference type="ARBA" id="ARBA00004417"/>
    </source>
</evidence>
<dbReference type="Pfam" id="PF00005">
    <property type="entry name" value="ABC_tran"/>
    <property type="match status" value="2"/>
</dbReference>
<dbReference type="Proteomes" id="UP001549691">
    <property type="component" value="Unassembled WGS sequence"/>
</dbReference>